<accession>A0A8X7C4I3</accession>
<evidence type="ECO:0000256" key="1">
    <source>
        <dbReference type="SAM" id="SignalP"/>
    </source>
</evidence>
<name>A0A8X7C4I3_9ARAC</name>
<feature type="chain" id="PRO_5036445247" evidence="1">
    <location>
        <begin position="20"/>
        <end position="242"/>
    </location>
</feature>
<gene>
    <name evidence="2" type="primary">NCL1_07648</name>
    <name evidence="2" type="ORF">TNIN_112611</name>
</gene>
<dbReference type="OrthoDB" id="6420301at2759"/>
<keyword evidence="1" id="KW-0732">Signal</keyword>
<feature type="signal peptide" evidence="1">
    <location>
        <begin position="1"/>
        <end position="19"/>
    </location>
</feature>
<keyword evidence="3" id="KW-1185">Reference proteome</keyword>
<dbReference type="EMBL" id="BMAV01009229">
    <property type="protein sequence ID" value="GFY53372.1"/>
    <property type="molecule type" value="Genomic_DNA"/>
</dbReference>
<dbReference type="Proteomes" id="UP000886998">
    <property type="component" value="Unassembled WGS sequence"/>
</dbReference>
<comment type="caution">
    <text evidence="2">The sequence shown here is derived from an EMBL/GenBank/DDBJ whole genome shotgun (WGS) entry which is preliminary data.</text>
</comment>
<dbReference type="AlphaFoldDB" id="A0A8X7C4I3"/>
<proteinExistence type="predicted"/>
<protein>
    <submittedName>
        <fullName evidence="2">Uncharacterized protein</fullName>
    </submittedName>
</protein>
<sequence length="242" mass="27248">MKIFSVFFLLSLGLSATVADLNNNCDENQCDEFSPMRQLEEIRMFPNKEQVAKLCPVALRYIACVLDTIKECTGMGIEELMSNDSVSENERMLLSVGSLLADLCDEDSSFHKDYMASVDCVARVIDEEPNPECKLQGMTVGAEFLNAMGISPDDMDDNQKADITCLEKPATIACATSYLQKYCGAAARRAVLHIVREFKPVIQAECSSENVLKLKRDFLDFLKLEDEDQHVYRSVFDILKRR</sequence>
<organism evidence="2 3">
    <name type="scientific">Trichonephila inaurata madagascariensis</name>
    <dbReference type="NCBI Taxonomy" id="2747483"/>
    <lineage>
        <taxon>Eukaryota</taxon>
        <taxon>Metazoa</taxon>
        <taxon>Ecdysozoa</taxon>
        <taxon>Arthropoda</taxon>
        <taxon>Chelicerata</taxon>
        <taxon>Arachnida</taxon>
        <taxon>Araneae</taxon>
        <taxon>Araneomorphae</taxon>
        <taxon>Entelegynae</taxon>
        <taxon>Araneoidea</taxon>
        <taxon>Nephilidae</taxon>
        <taxon>Trichonephila</taxon>
        <taxon>Trichonephila inaurata</taxon>
    </lineage>
</organism>
<evidence type="ECO:0000313" key="3">
    <source>
        <dbReference type="Proteomes" id="UP000886998"/>
    </source>
</evidence>
<reference evidence="2" key="1">
    <citation type="submission" date="2020-08" db="EMBL/GenBank/DDBJ databases">
        <title>Multicomponent nature underlies the extraordinary mechanical properties of spider dragline silk.</title>
        <authorList>
            <person name="Kono N."/>
            <person name="Nakamura H."/>
            <person name="Mori M."/>
            <person name="Yoshida Y."/>
            <person name="Ohtoshi R."/>
            <person name="Malay A.D."/>
            <person name="Moran D.A.P."/>
            <person name="Tomita M."/>
            <person name="Numata K."/>
            <person name="Arakawa K."/>
        </authorList>
    </citation>
    <scope>NUCLEOTIDE SEQUENCE</scope>
</reference>
<evidence type="ECO:0000313" key="2">
    <source>
        <dbReference type="EMBL" id="GFY53372.1"/>
    </source>
</evidence>